<evidence type="ECO:0000256" key="1">
    <source>
        <dbReference type="ARBA" id="ARBA00005721"/>
    </source>
</evidence>
<dbReference type="PANTHER" id="PTHR34297:SF1">
    <property type="entry name" value="ASP23_GLS24 FAMILY ENVELOPE STRESS RESPONSE PROTEIN"/>
    <property type="match status" value="1"/>
</dbReference>
<evidence type="ECO:0000313" key="2">
    <source>
        <dbReference type="EMBL" id="KRM18773.1"/>
    </source>
</evidence>
<accession>A0A0R1WMW4</accession>
<dbReference type="Proteomes" id="UP000051054">
    <property type="component" value="Unassembled WGS sequence"/>
</dbReference>
<dbReference type="InterPro" id="IPR005531">
    <property type="entry name" value="Asp23"/>
</dbReference>
<dbReference type="eggNOG" id="COG1302">
    <property type="taxonomic scope" value="Bacteria"/>
</dbReference>
<comment type="similarity">
    <text evidence="1">Belongs to the asp23 family.</text>
</comment>
<protein>
    <submittedName>
        <fullName evidence="2">Alkaline shock protein</fullName>
    </submittedName>
</protein>
<evidence type="ECO:0000313" key="3">
    <source>
        <dbReference type="Proteomes" id="UP000051054"/>
    </source>
</evidence>
<proteinExistence type="inferred from homology"/>
<name>A0A0R1WMW4_9LACO</name>
<dbReference type="PATRIC" id="fig|1423755.3.peg.609"/>
<keyword evidence="3" id="KW-1185">Reference proteome</keyword>
<gene>
    <name evidence="2" type="ORF">FC40_GL000556</name>
</gene>
<dbReference type="STRING" id="1423755.FC40_GL000556"/>
<reference evidence="2 3" key="1">
    <citation type="journal article" date="2015" name="Genome Announc.">
        <title>Expanding the biotechnology potential of lactobacilli through comparative genomics of 213 strains and associated genera.</title>
        <authorList>
            <person name="Sun Z."/>
            <person name="Harris H.M."/>
            <person name="McCann A."/>
            <person name="Guo C."/>
            <person name="Argimon S."/>
            <person name="Zhang W."/>
            <person name="Yang X."/>
            <person name="Jeffery I.B."/>
            <person name="Cooney J.C."/>
            <person name="Kagawa T.F."/>
            <person name="Liu W."/>
            <person name="Song Y."/>
            <person name="Salvetti E."/>
            <person name="Wrobel A."/>
            <person name="Rasinkangas P."/>
            <person name="Parkhill J."/>
            <person name="Rea M.C."/>
            <person name="O'Sullivan O."/>
            <person name="Ritari J."/>
            <person name="Douillard F.P."/>
            <person name="Paul Ross R."/>
            <person name="Yang R."/>
            <person name="Briner A.E."/>
            <person name="Felis G.E."/>
            <person name="de Vos W.M."/>
            <person name="Barrangou R."/>
            <person name="Klaenhammer T.R."/>
            <person name="Caufield P.W."/>
            <person name="Cui Y."/>
            <person name="Zhang H."/>
            <person name="O'Toole P.W."/>
        </authorList>
    </citation>
    <scope>NUCLEOTIDE SEQUENCE [LARGE SCALE GENOMIC DNA]</scope>
    <source>
        <strain evidence="2 3">DSM 18933</strain>
    </source>
</reference>
<dbReference type="Pfam" id="PF03780">
    <property type="entry name" value="Asp23"/>
    <property type="match status" value="1"/>
</dbReference>
<organism evidence="2 3">
    <name type="scientific">Ligilactobacillus hayakitensis DSM 18933 = JCM 14209</name>
    <dbReference type="NCBI Taxonomy" id="1423755"/>
    <lineage>
        <taxon>Bacteria</taxon>
        <taxon>Bacillati</taxon>
        <taxon>Bacillota</taxon>
        <taxon>Bacilli</taxon>
        <taxon>Lactobacillales</taxon>
        <taxon>Lactobacillaceae</taxon>
        <taxon>Ligilactobacillus</taxon>
    </lineage>
</organism>
<dbReference type="EMBL" id="AZGD01000090">
    <property type="protein sequence ID" value="KRM18773.1"/>
    <property type="molecule type" value="Genomic_DNA"/>
</dbReference>
<dbReference type="OrthoDB" id="9793465at2"/>
<dbReference type="PANTHER" id="PTHR34297">
    <property type="entry name" value="HYPOTHETICAL CYTOSOLIC PROTEIN-RELATED"/>
    <property type="match status" value="1"/>
</dbReference>
<sequence>MADDNNIVLNSEPGLGRVEIAPQVIELIISIAASKVDGVYSMRGSLTKSISNLFRKTNRSTGVKLDNNSEVLKVDVYAYLNYGVSVPKVAEEIQEKVRQQLLFMTGLDLVEVDVHVEGIVPEKQEQSVDLNNLFDEEVEGE</sequence>
<dbReference type="RefSeq" id="WP_025021858.1">
    <property type="nucleotide sequence ID" value="NZ_AZGD01000090.1"/>
</dbReference>
<comment type="caution">
    <text evidence="2">The sequence shown here is derived from an EMBL/GenBank/DDBJ whole genome shotgun (WGS) entry which is preliminary data.</text>
</comment>
<dbReference type="AlphaFoldDB" id="A0A0R1WMW4"/>